<feature type="region of interest" description="Disordered" evidence="1">
    <location>
        <begin position="959"/>
        <end position="985"/>
    </location>
</feature>
<dbReference type="Pfam" id="PF20009">
    <property type="entry name" value="GEVED"/>
    <property type="match status" value="2"/>
</dbReference>
<dbReference type="Proteomes" id="UP000268973">
    <property type="component" value="Unassembled WGS sequence"/>
</dbReference>
<evidence type="ECO:0000313" key="7">
    <source>
        <dbReference type="Proteomes" id="UP000268973"/>
    </source>
</evidence>
<evidence type="ECO:0000313" key="6">
    <source>
        <dbReference type="EMBL" id="RTZ16514.1"/>
    </source>
</evidence>
<dbReference type="SUPFAM" id="SSF117074">
    <property type="entry name" value="Hypothetical protein PA1324"/>
    <property type="match status" value="1"/>
</dbReference>
<evidence type="ECO:0000256" key="2">
    <source>
        <dbReference type="SAM" id="SignalP"/>
    </source>
</evidence>
<dbReference type="Gene3D" id="2.60.120.260">
    <property type="entry name" value="Galactose-binding domain-like"/>
    <property type="match status" value="1"/>
</dbReference>
<dbReference type="InterPro" id="IPR045474">
    <property type="entry name" value="GEVED"/>
</dbReference>
<feature type="domain" description="GEVED" evidence="4">
    <location>
        <begin position="651"/>
        <end position="734"/>
    </location>
</feature>
<dbReference type="InterPro" id="IPR006626">
    <property type="entry name" value="PbH1"/>
</dbReference>
<feature type="region of interest" description="Disordered" evidence="1">
    <location>
        <begin position="1208"/>
        <end position="1231"/>
    </location>
</feature>
<evidence type="ECO:0000259" key="4">
    <source>
        <dbReference type="Pfam" id="PF20009"/>
    </source>
</evidence>
<feature type="domain" description="Periplasmic copper-binding protein NosD beta helix" evidence="3">
    <location>
        <begin position="250"/>
        <end position="387"/>
    </location>
</feature>
<feature type="domain" description="GEVED" evidence="4">
    <location>
        <begin position="1517"/>
        <end position="1558"/>
    </location>
</feature>
<dbReference type="InterPro" id="IPR046524">
    <property type="entry name" value="DUF6701"/>
</dbReference>
<dbReference type="InterPro" id="IPR012334">
    <property type="entry name" value="Pectin_lyas_fold"/>
</dbReference>
<keyword evidence="2" id="KW-0732">Signal</keyword>
<gene>
    <name evidence="6" type="ORF">EJ063_06855</name>
</gene>
<name>A0A432CZM9_9VIBR</name>
<feature type="compositionally biased region" description="Basic and acidic residues" evidence="1">
    <location>
        <begin position="1214"/>
        <end position="1228"/>
    </location>
</feature>
<feature type="chain" id="PRO_5019271207" evidence="2">
    <location>
        <begin position="23"/>
        <end position="2266"/>
    </location>
</feature>
<dbReference type="EMBL" id="RXZH01000002">
    <property type="protein sequence ID" value="RTZ16514.1"/>
    <property type="molecule type" value="Genomic_DNA"/>
</dbReference>
<evidence type="ECO:0000259" key="3">
    <source>
        <dbReference type="Pfam" id="PF05048"/>
    </source>
</evidence>
<dbReference type="SUPFAM" id="SSF51126">
    <property type="entry name" value="Pectin lyase-like"/>
    <property type="match status" value="1"/>
</dbReference>
<organism evidence="6 7">
    <name type="scientific">Vibrio aquaticus</name>
    <dbReference type="NCBI Taxonomy" id="2496559"/>
    <lineage>
        <taxon>Bacteria</taxon>
        <taxon>Pseudomonadati</taxon>
        <taxon>Pseudomonadota</taxon>
        <taxon>Gammaproteobacteria</taxon>
        <taxon>Vibrionales</taxon>
        <taxon>Vibrionaceae</taxon>
        <taxon>Vibrio</taxon>
    </lineage>
</organism>
<comment type="caution">
    <text evidence="6">The sequence shown here is derived from an EMBL/GenBank/DDBJ whole genome shotgun (WGS) entry which is preliminary data.</text>
</comment>
<dbReference type="InterPro" id="IPR011050">
    <property type="entry name" value="Pectin_lyase_fold/virulence"/>
</dbReference>
<dbReference type="SMART" id="SM00710">
    <property type="entry name" value="PbH1"/>
    <property type="match status" value="5"/>
</dbReference>
<dbReference type="Pfam" id="PF05048">
    <property type="entry name" value="NosD"/>
    <property type="match status" value="1"/>
</dbReference>
<sequence>MNRLITLSIVSLTLLLSVNAFAGHSVSGYVFEHYNFGGISRSYDPDSSDMIAMSRMNIEVELRNDTFWFPRTYTAHTGGDGQFYFDNIPNGTYTLSLPSTRGSDKDGDIYSERGECFVCLPIQTWPNITEDYTRTVVVNGFDVDDAHIGFNYSSVTNENDDGVGSLRQFFVNSQSLTSGRDRTWITKSSLNQEGHTDWVDNAIFAKPISSITLRSPLEFIDSNRTYIDARVLLDGPRPLTISNFRSQPINEDYGLRVTDSYSFVVAGINWNRFDDSIYVLDSHGVQLVDNSFNDTRDSGAIIYDSHDIEISDNHFNNTVNKEERDEQAAGLFLSRSDRVSVLRNQFVDTGDDHRSDGAHSWHVSGVRVLYGNENKISQNTFKNTKGMAIDLRYVEDIGVLTPNDGEYNWANDVSNYAIDFPEFTSVTSGGDIQGGVKLDNLTSYNHKCDQTYQDIKVEVYLAQGDALDSTIEGTHYLGDCSLDSAGSIESCDIDTSQLHDGVQVTSIAIDKCGNTSEMGQAFGVQASDYDYGDAPNEDLFTGWGNTQFEVLSEDNGARHALDETKCLISSTLSGSTSCTFSNDSDDDGQPDRQALGDLSGDTILDYDDGVLINPALEQQSGKKIVQTSYLEIGNEVVVSNTLSVTTTSAGYVSAWLDINQDGQWQAFDGPSGQYSEQLTLTGPEITQAGTYDLSFSIPSYAVHGESWLRVRFSSQPITEPHGAAIDGEVEDYQVWIAAPSISDGSCSAGIQNPSFEYWTSPNYYDDEFAVPGWNTIPNNPLEGSIGERNQLEFDNHNTYNIVPSPDNKQNSRVAELNAHIAGTLYQDVVTQPGQTIRWSFDYIERNNSMPWGAVQQLSLLLGSSDNFDRHNSDLIQISPVATEEWTHYTNTYVVPEGQYITRLAFKAELPSTGSVGNVIDNVVFGCEVGKDYGDLPSAFENEQKEIHRAISSLLYIGHEPPDAEDGNQDSDLAKGDDANGFNDENTFKKPIVIPRGSDIEIKDIPIYNHTGKAVSLDVAIDLVDEGTPQRFDTFISLGDIPSLATTQYVSVTLNQGREWTSRTQSVLRLVLSGENPLPDGIKIGEVEDHPIYIGSSDLLPEPGRCDGFVQVKGPESKGSSEYAKWVAQGGEFGIEIINNALDVNNLKVIGVNSIDGYTYGVGTGENTEHKLYVADQQQGAEFQVLTKLKAARDGIQIVSQEGHTYTFNQGETLDSSKKRDGKESDKLGRTNSGDVSLNGEYMILGRSSWHSLVRVHLATGTFDTIALKGLTHDETVPWSADLAFNPAGATEHVYGLSRDLKTLYKVSIVDGSITPITLTLKLQSGANSSAWPYEGPNGKLAAGGVGINLGGVMFAMTNSGIHDLNQDGAIDKQESKTQTTALYSVDIENQTIRFEMKGVEQETSSNDAGGCAIHADYGDAPESLESNNPAVHLGANSALKLGSLWSADLGPGHDQYASSDSSDDGVVFRDSLGRTVDIENNPLIPGHQYSLFLNVSGGGYFTAWVSWDEKAWEVLPANLTFTVPSNSSRGYVRVRYSSTKQYSATGEAPDGEVEDYYFEVGSALNGISVTAPSSPLTCEVAQYQVTLDADGGSLSQDVNVSVGFENAPAQCWFDATSFNRGQEAGKSVCNTGTKTLLFEAGSPLTRTIYVATDSELVDVTLVATQEDIGSAKDGARFTKEGFNIVPVDTPEHYKAGESFKVRLERKVALEDQVQCSIDPDYLGAKTFAFNHETTDTYKGKLVLDGAEIVNDTDVTLNFNAGVSDTIDGVYLESGYLNILAEYLPEEGLPKTASLDAMLHFKPYSLVVSDVSSSDDSITNPQDSVTRFLPAESEFDIEITAVAKGHTANTPLITRNFDAALASNTGFEATILVPASEAGAVQDLVPNTPTRKVFAGGVLENTFTYANVGTIGTRWLVESYDGYSNLSGFLNTDLSIDNGGERSQVGYFYPAKFVLNSDFSVPTTRADNGEPWTYYGQPNVSVEVEVEAVGLHNGDLSFYDAETLASNELPSLASIDVYFDGDSVPSCLMDEGVLIDSSGSAIDFDQAWQGGRWEVDAGNYAFSRQEACWQQLNDVNLFMDLSNSENSPLVDGSDTVLESSELELGDAIDVRFGRLTLVDVAGPTNQLLPMAINVEFWDGNRFAANDWHSETSLGSLGALPNLDDLDPQPSETSGAVPVVMADSLPVRAVDQGESSTLIGASEAGFVELPWAFATGTENWLGYCWYTVDGITDECGDEESYRQPPSGTATFGVNRGSENIIYIMERFE</sequence>
<evidence type="ECO:0000256" key="1">
    <source>
        <dbReference type="SAM" id="MobiDB-lite"/>
    </source>
</evidence>
<feature type="compositionally biased region" description="Polar residues" evidence="1">
    <location>
        <begin position="572"/>
        <end position="582"/>
    </location>
</feature>
<evidence type="ECO:0000259" key="5">
    <source>
        <dbReference type="Pfam" id="PF20419"/>
    </source>
</evidence>
<dbReference type="Gene3D" id="2.160.20.10">
    <property type="entry name" value="Single-stranded right-handed beta-helix, Pectin lyase-like"/>
    <property type="match status" value="1"/>
</dbReference>
<accession>A0A432CZM9</accession>
<feature type="signal peptide" evidence="2">
    <location>
        <begin position="1"/>
        <end position="22"/>
    </location>
</feature>
<dbReference type="Pfam" id="PF20419">
    <property type="entry name" value="DUF6701"/>
    <property type="match status" value="1"/>
</dbReference>
<feature type="region of interest" description="Disordered" evidence="1">
    <location>
        <begin position="572"/>
        <end position="596"/>
    </location>
</feature>
<reference evidence="6 7" key="1">
    <citation type="submission" date="2018-12" db="EMBL/GenBank/DDBJ databases">
        <title>Vibrio sp. isolated from China Sea.</title>
        <authorList>
            <person name="Li Y."/>
        </authorList>
    </citation>
    <scope>NUCLEOTIDE SEQUENCE [LARGE SCALE GENOMIC DNA]</scope>
    <source>
        <strain evidence="6 7">BEI207</strain>
    </source>
</reference>
<dbReference type="InterPro" id="IPR007742">
    <property type="entry name" value="NosD_dom"/>
</dbReference>
<keyword evidence="7" id="KW-1185">Reference proteome</keyword>
<proteinExistence type="predicted"/>
<protein>
    <submittedName>
        <fullName evidence="6">Right-handed parallel beta-helix repeat-containing protein</fullName>
    </submittedName>
</protein>
<feature type="domain" description="DUF6701" evidence="5">
    <location>
        <begin position="1675"/>
        <end position="2263"/>
    </location>
</feature>